<feature type="transmembrane region" description="Helical" evidence="1">
    <location>
        <begin position="279"/>
        <end position="309"/>
    </location>
</feature>
<feature type="transmembrane region" description="Helical" evidence="1">
    <location>
        <begin position="115"/>
        <end position="133"/>
    </location>
</feature>
<feature type="transmembrane region" description="Helical" evidence="1">
    <location>
        <begin position="205"/>
        <end position="226"/>
    </location>
</feature>
<dbReference type="InterPro" id="IPR051533">
    <property type="entry name" value="WaaL-like"/>
</dbReference>
<dbReference type="Proteomes" id="UP000240638">
    <property type="component" value="Unassembled WGS sequence"/>
</dbReference>
<feature type="transmembrane region" description="Helical" evidence="1">
    <location>
        <begin position="74"/>
        <end position="95"/>
    </location>
</feature>
<reference evidence="2 3" key="1">
    <citation type="submission" date="2018-03" db="EMBL/GenBank/DDBJ databases">
        <title>Whole genome analyses suggest that Burkholderia sensu lato contains two further novel genera in the rhizoxinica-symbiotica group Mycetohabitans gen. nov., and Trinickia gen. nov.: implications for the evolution of diazotrophy and nodulation in the Burkholderiaceae.</title>
        <authorList>
            <person name="Estrada De Los Santos P."/>
            <person name="Palmer M."/>
            <person name="Chavez-Ramirez B."/>
            <person name="Steenkamp E.T."/>
            <person name="Hirsch A.M."/>
            <person name="Manyaka P."/>
            <person name="Maluk M."/>
            <person name="Lafos M."/>
            <person name="Crook M."/>
            <person name="Gross E."/>
            <person name="Simon M.F."/>
            <person name="Bueno Dos Reis Junior F."/>
            <person name="Poole P.S."/>
            <person name="Venter S.N."/>
            <person name="James E.K."/>
        </authorList>
    </citation>
    <scope>NUCLEOTIDE SEQUENCE [LARGE SCALE GENOMIC DNA]</scope>
    <source>
        <strain evidence="2 3">JPY-366</strain>
    </source>
</reference>
<evidence type="ECO:0000313" key="3">
    <source>
        <dbReference type="Proteomes" id="UP000240638"/>
    </source>
</evidence>
<keyword evidence="1" id="KW-1133">Transmembrane helix</keyword>
<comment type="caution">
    <text evidence="2">The sequence shown here is derived from an EMBL/GenBank/DDBJ whole genome shotgun (WGS) entry which is preliminary data.</text>
</comment>
<evidence type="ECO:0000313" key="2">
    <source>
        <dbReference type="EMBL" id="PTB22758.1"/>
    </source>
</evidence>
<feature type="transmembrane region" description="Helical" evidence="1">
    <location>
        <begin position="247"/>
        <end position="273"/>
    </location>
</feature>
<dbReference type="GO" id="GO:0016853">
    <property type="term" value="F:isomerase activity"/>
    <property type="evidence" value="ECO:0007669"/>
    <property type="project" value="UniProtKB-KW"/>
</dbReference>
<keyword evidence="1" id="KW-0812">Transmembrane</keyword>
<proteinExistence type="predicted"/>
<dbReference type="AlphaFoldDB" id="A0A2T3Y1X7"/>
<protein>
    <submittedName>
        <fullName evidence="2">Glucose-6-phosphate isomerase</fullName>
    </submittedName>
</protein>
<keyword evidence="2" id="KW-0413">Isomerase</keyword>
<feature type="transmembrane region" description="Helical" evidence="1">
    <location>
        <begin position="145"/>
        <end position="170"/>
    </location>
</feature>
<dbReference type="EMBL" id="PYUC01000001">
    <property type="protein sequence ID" value="PTB22758.1"/>
    <property type="molecule type" value="Genomic_DNA"/>
</dbReference>
<feature type="transmembrane region" description="Helical" evidence="1">
    <location>
        <begin position="414"/>
        <end position="437"/>
    </location>
</feature>
<dbReference type="PANTHER" id="PTHR37422">
    <property type="entry name" value="TEICHURONIC ACID BIOSYNTHESIS PROTEIN TUAE"/>
    <property type="match status" value="1"/>
</dbReference>
<accession>A0A2T3Y1X7</accession>
<feature type="transmembrane region" description="Helical" evidence="1">
    <location>
        <begin position="473"/>
        <end position="491"/>
    </location>
</feature>
<feature type="transmembrane region" description="Helical" evidence="1">
    <location>
        <begin position="449"/>
        <end position="467"/>
    </location>
</feature>
<sequence length="518" mass="55930">MARGAARRERCAQSDAVTALLASARASAGLDRLARSDPKHWLPQALLCLATAMLCAAHQGTLLTLAFPALATLVGLWLFFMSPARYVGFVWWMWFLSPEVRRFADYVKGAYTPTSLIQIAPVAVTMICGIGLVRRYRLLGTWRGLPILLILVAIGYAYIVGIGSSGPLAATYDLANWLYPVLVALHIIAHSRDYPQYRDAIVSTFVWGMLVMGIYGAVQFFFMPAWDAMWMIGSQMNSEGDPVRMGVRVFSTMNSSGPFAFAMMGALVFVPAATQRFRWVAAAAGFAAFGLSLVRSTWGGWIIALVIQLAKSSNRMRVRTILGLAVLAGLSMPLLAFGPVAERLSARLQTVSNLDNDQSYAARNQFYATFAETAFTNVAGTGLGATGTSTKLSQPGNGSQLGKYGNFDSGVMNIPFVLGWPGTLLYLCGIGWLLARAIRASFSLGDDKFSSACLALACSVFAMLVFTNSFVSTGGLLLYTSMASLIAGAHWRKLRAREIREHAAALVAPPSVDEASRT</sequence>
<dbReference type="PANTHER" id="PTHR37422:SF13">
    <property type="entry name" value="LIPOPOLYSACCHARIDE BIOSYNTHESIS PROTEIN PA4999-RELATED"/>
    <property type="match status" value="1"/>
</dbReference>
<keyword evidence="1" id="KW-0472">Membrane</keyword>
<feature type="transmembrane region" description="Helical" evidence="1">
    <location>
        <begin position="321"/>
        <end position="341"/>
    </location>
</feature>
<name>A0A2T3Y1X7_9BURK</name>
<evidence type="ECO:0000256" key="1">
    <source>
        <dbReference type="SAM" id="Phobius"/>
    </source>
</evidence>
<gene>
    <name evidence="2" type="ORF">C9I57_03135</name>
</gene>
<organism evidence="2 3">
    <name type="scientific">Trinickia symbiotica</name>
    <dbReference type="NCBI Taxonomy" id="863227"/>
    <lineage>
        <taxon>Bacteria</taxon>
        <taxon>Pseudomonadati</taxon>
        <taxon>Pseudomonadota</taxon>
        <taxon>Betaproteobacteria</taxon>
        <taxon>Burkholderiales</taxon>
        <taxon>Burkholderiaceae</taxon>
        <taxon>Trinickia</taxon>
    </lineage>
</organism>